<proteinExistence type="predicted"/>
<accession>A0A2P2N7Z6</accession>
<evidence type="ECO:0000313" key="1">
    <source>
        <dbReference type="EMBL" id="MBX38604.1"/>
    </source>
</evidence>
<name>A0A2P2N7Z6_RHIMU</name>
<reference evidence="1" key="1">
    <citation type="submission" date="2018-02" db="EMBL/GenBank/DDBJ databases">
        <title>Rhizophora mucronata_Transcriptome.</title>
        <authorList>
            <person name="Meera S.P."/>
            <person name="Sreeshan A."/>
            <person name="Augustine A."/>
        </authorList>
    </citation>
    <scope>NUCLEOTIDE SEQUENCE</scope>
    <source>
        <tissue evidence="1">Leaf</tissue>
    </source>
</reference>
<protein>
    <submittedName>
        <fullName evidence="1">Uncharacterized protein</fullName>
    </submittedName>
</protein>
<organism evidence="1">
    <name type="scientific">Rhizophora mucronata</name>
    <name type="common">Asiatic mangrove</name>
    <dbReference type="NCBI Taxonomy" id="61149"/>
    <lineage>
        <taxon>Eukaryota</taxon>
        <taxon>Viridiplantae</taxon>
        <taxon>Streptophyta</taxon>
        <taxon>Embryophyta</taxon>
        <taxon>Tracheophyta</taxon>
        <taxon>Spermatophyta</taxon>
        <taxon>Magnoliopsida</taxon>
        <taxon>eudicotyledons</taxon>
        <taxon>Gunneridae</taxon>
        <taxon>Pentapetalae</taxon>
        <taxon>rosids</taxon>
        <taxon>fabids</taxon>
        <taxon>Malpighiales</taxon>
        <taxon>Rhizophoraceae</taxon>
        <taxon>Rhizophora</taxon>
    </lineage>
</organism>
<sequence length="76" mass="8761">MSKCTFLTYLISHGTVNGFTCASVDVFICSEMLEVIESFRFFFLVKFFYLMPHFSYTYVLCDKTCHIGACIIVFAL</sequence>
<dbReference type="EMBL" id="GGEC01058120">
    <property type="protein sequence ID" value="MBX38604.1"/>
    <property type="molecule type" value="Transcribed_RNA"/>
</dbReference>
<dbReference type="AlphaFoldDB" id="A0A2P2N7Z6"/>